<dbReference type="InterPro" id="IPR005467">
    <property type="entry name" value="His_kinase_dom"/>
</dbReference>
<proteinExistence type="predicted"/>
<dbReference type="Proteomes" id="UP001232245">
    <property type="component" value="Unassembled WGS sequence"/>
</dbReference>
<dbReference type="Pfam" id="PF09385">
    <property type="entry name" value="HisK_N"/>
    <property type="match status" value="1"/>
</dbReference>
<comment type="catalytic activity">
    <reaction evidence="1">
        <text>ATP + protein L-histidine = ADP + protein N-phospho-L-histidine.</text>
        <dbReference type="EC" id="2.7.13.3"/>
    </reaction>
</comment>
<keyword evidence="6 10" id="KW-0418">Kinase</keyword>
<dbReference type="Gene3D" id="1.10.490.70">
    <property type="entry name" value="Histidine kinase N-terminal domain"/>
    <property type="match status" value="1"/>
</dbReference>
<keyword evidence="4" id="KW-0808">Transferase</keyword>
<dbReference type="InterPro" id="IPR003594">
    <property type="entry name" value="HATPase_dom"/>
</dbReference>
<evidence type="ECO:0000256" key="7">
    <source>
        <dbReference type="ARBA" id="ARBA00022840"/>
    </source>
</evidence>
<dbReference type="CDD" id="cd00082">
    <property type="entry name" value="HisKA"/>
    <property type="match status" value="1"/>
</dbReference>
<dbReference type="SUPFAM" id="SSF55874">
    <property type="entry name" value="ATPase domain of HSP90 chaperone/DNA topoisomerase II/histidine kinase"/>
    <property type="match status" value="1"/>
</dbReference>
<keyword evidence="7" id="KW-0067">ATP-binding</keyword>
<comment type="caution">
    <text evidence="10">The sequence shown here is derived from an EMBL/GenBank/DDBJ whole genome shotgun (WGS) entry which is preliminary data.</text>
</comment>
<evidence type="ECO:0000256" key="3">
    <source>
        <dbReference type="ARBA" id="ARBA00022553"/>
    </source>
</evidence>
<dbReference type="InterPro" id="IPR036097">
    <property type="entry name" value="HisK_dim/P_sf"/>
</dbReference>
<keyword evidence="8" id="KW-0902">Two-component regulatory system</keyword>
<evidence type="ECO:0000313" key="10">
    <source>
        <dbReference type="EMBL" id="MDQ0225405.1"/>
    </source>
</evidence>
<dbReference type="SMART" id="SM00387">
    <property type="entry name" value="HATPase_c"/>
    <property type="match status" value="1"/>
</dbReference>
<accession>A0ABT9Z054</accession>
<feature type="domain" description="Histidine kinase" evidence="9">
    <location>
        <begin position="165"/>
        <end position="371"/>
    </location>
</feature>
<evidence type="ECO:0000256" key="5">
    <source>
        <dbReference type="ARBA" id="ARBA00022741"/>
    </source>
</evidence>
<dbReference type="Gene3D" id="3.30.565.10">
    <property type="entry name" value="Histidine kinase-like ATPase, C-terminal domain"/>
    <property type="match status" value="1"/>
</dbReference>
<evidence type="ECO:0000256" key="1">
    <source>
        <dbReference type="ARBA" id="ARBA00000085"/>
    </source>
</evidence>
<keyword evidence="11" id="KW-1185">Reference proteome</keyword>
<name>A0ABT9Z054_9BACI</name>
<dbReference type="SMART" id="SM00388">
    <property type="entry name" value="HisKA"/>
    <property type="match status" value="1"/>
</dbReference>
<dbReference type="PRINTS" id="PR00344">
    <property type="entry name" value="BCTRLSENSOR"/>
</dbReference>
<evidence type="ECO:0000256" key="4">
    <source>
        <dbReference type="ARBA" id="ARBA00022679"/>
    </source>
</evidence>
<dbReference type="PANTHER" id="PTHR43065">
    <property type="entry name" value="SENSOR HISTIDINE KINASE"/>
    <property type="match status" value="1"/>
</dbReference>
<dbReference type="InterPro" id="IPR036890">
    <property type="entry name" value="HATPase_C_sf"/>
</dbReference>
<dbReference type="GO" id="GO:0016301">
    <property type="term" value="F:kinase activity"/>
    <property type="evidence" value="ECO:0007669"/>
    <property type="project" value="UniProtKB-KW"/>
</dbReference>
<dbReference type="Gene3D" id="1.10.287.130">
    <property type="match status" value="1"/>
</dbReference>
<evidence type="ECO:0000256" key="6">
    <source>
        <dbReference type="ARBA" id="ARBA00022777"/>
    </source>
</evidence>
<dbReference type="Pfam" id="PF00512">
    <property type="entry name" value="HisKA"/>
    <property type="match status" value="1"/>
</dbReference>
<dbReference type="InterPro" id="IPR003661">
    <property type="entry name" value="HisK_dim/P_dom"/>
</dbReference>
<organism evidence="10 11">
    <name type="scientific">Metabacillus niabensis</name>
    <dbReference type="NCBI Taxonomy" id="324854"/>
    <lineage>
        <taxon>Bacteria</taxon>
        <taxon>Bacillati</taxon>
        <taxon>Bacillota</taxon>
        <taxon>Bacilli</taxon>
        <taxon>Bacillales</taxon>
        <taxon>Bacillaceae</taxon>
        <taxon>Metabacillus</taxon>
    </lineage>
</organism>
<reference evidence="10 11" key="1">
    <citation type="submission" date="2023-07" db="EMBL/GenBank/DDBJ databases">
        <title>Genomic Encyclopedia of Type Strains, Phase IV (KMG-IV): sequencing the most valuable type-strain genomes for metagenomic binning, comparative biology and taxonomic classification.</title>
        <authorList>
            <person name="Goeker M."/>
        </authorList>
    </citation>
    <scope>NUCLEOTIDE SEQUENCE [LARGE SCALE GENOMIC DNA]</scope>
    <source>
        <strain evidence="10 11">DSM 17723</strain>
    </source>
</reference>
<dbReference type="EMBL" id="JAUSTZ010000003">
    <property type="protein sequence ID" value="MDQ0225405.1"/>
    <property type="molecule type" value="Genomic_DNA"/>
</dbReference>
<dbReference type="Pfam" id="PF02518">
    <property type="entry name" value="HATPase_c"/>
    <property type="match status" value="1"/>
</dbReference>
<dbReference type="RefSeq" id="WP_095297317.1">
    <property type="nucleotide sequence ID" value="NZ_CADEPK010000300.1"/>
</dbReference>
<dbReference type="SUPFAM" id="SSF47384">
    <property type="entry name" value="Homodimeric domain of signal transducing histidine kinase"/>
    <property type="match status" value="1"/>
</dbReference>
<dbReference type="InterPro" id="IPR018984">
    <property type="entry name" value="Histidine_kinase_N"/>
</dbReference>
<keyword evidence="5" id="KW-0547">Nucleotide-binding</keyword>
<dbReference type="InterPro" id="IPR004358">
    <property type="entry name" value="Sig_transdc_His_kin-like_C"/>
</dbReference>
<keyword evidence="3" id="KW-0597">Phosphoprotein</keyword>
<evidence type="ECO:0000313" key="11">
    <source>
        <dbReference type="Proteomes" id="UP001232245"/>
    </source>
</evidence>
<protein>
    <recommendedName>
        <fullName evidence="2">histidine kinase</fullName>
        <ecNumber evidence="2">2.7.13.3</ecNumber>
    </recommendedName>
</protein>
<evidence type="ECO:0000259" key="9">
    <source>
        <dbReference type="PROSITE" id="PS50109"/>
    </source>
</evidence>
<dbReference type="EC" id="2.7.13.3" evidence="2"/>
<evidence type="ECO:0000256" key="2">
    <source>
        <dbReference type="ARBA" id="ARBA00012438"/>
    </source>
</evidence>
<dbReference type="PROSITE" id="PS50109">
    <property type="entry name" value="HIS_KIN"/>
    <property type="match status" value="1"/>
</dbReference>
<dbReference type="CDD" id="cd00075">
    <property type="entry name" value="HATPase"/>
    <property type="match status" value="1"/>
</dbReference>
<sequence>MNLTTEEKLVRYLEQYEHEFIKIWQETIILEDEDINKNEIVKRNGLAMYSLLKKVLLESVSEEAMKELAYRVAEDRVLISRNIGELVYNVNVGRRLVLSAFMKSGLSHNELHRVIEKVNLHFDQFCYHAVTRYAEIKDRELKKKMVFVNQSHQDRLTLLGQMSSSFVHEFRNPLTAVMGFMKLLKLENPSLKYMETIEHELDQLNFRITQFLHVSRLENVVNHPEEIRIEELLNEILSFLYPSIVDADVEINTEIDPACMIFAVKDEIKQVLVNIILNSIDAIKERSAKGVISIKSDKKDDVIIFSITNNGPKIPDERREAIFEPFYTTKRIGTGIGLYVCKTIIEKHNGTILCESNDKFTSFIIRLPIADRKS</sequence>
<gene>
    <name evidence="10" type="ORF">J2S02_001749</name>
</gene>
<evidence type="ECO:0000256" key="8">
    <source>
        <dbReference type="ARBA" id="ARBA00023012"/>
    </source>
</evidence>
<dbReference type="PANTHER" id="PTHR43065:SF10">
    <property type="entry name" value="PEROXIDE STRESS-ACTIVATED HISTIDINE KINASE MAK3"/>
    <property type="match status" value="1"/>
</dbReference>